<keyword evidence="9" id="KW-0999">Mitochondrion inner membrane</keyword>
<dbReference type="InterPro" id="IPR016680">
    <property type="entry name" value="NDUFA8"/>
</dbReference>
<protein>
    <recommendedName>
        <fullName evidence="9">NADH-ubiquinone oxidoreductase</fullName>
    </recommendedName>
</protein>
<dbReference type="PANTHER" id="PTHR13344:SF0">
    <property type="entry name" value="NADH DEHYDROGENASE [UBIQUINONE] 1 ALPHA SUBCOMPLEX SUBUNIT 8"/>
    <property type="match status" value="1"/>
</dbReference>
<name>A0A0J9X8Y6_GEOCN</name>
<keyword evidence="4 9" id="KW-0679">Respiratory chain</keyword>
<sequence>MSDREVINDHLWLVDKTPLPPHIPQVPELGATTAPLLSASYYIGARCLPYNDDYMLCKKEAQGTGEIDCLKEGRRVTRCAISVFEDINKHCLDQFRLHWKCLEQQNHQFSGCRPAEKLLSKCVFDNLKLEKHIPDTPKGQVPVHLKENPIIRPNAQDFASVNALKKAQNEGTI</sequence>
<reference evidence="11" key="3">
    <citation type="submission" date="2020-01" db="EMBL/GenBank/DDBJ databases">
        <authorList>
            <person name="Perkins V."/>
            <person name="Lessard M.-H."/>
            <person name="Dugat-Bony E."/>
            <person name="Frenette M."/>
            <person name="Labrie S."/>
        </authorList>
    </citation>
    <scope>NUCLEOTIDE SEQUENCE</scope>
    <source>
        <strain evidence="11">LMA-70</strain>
    </source>
</reference>
<dbReference type="AlphaFoldDB" id="A0A0J9X8Y6"/>
<keyword evidence="6 9" id="KW-0249">Electron transport</keyword>
<dbReference type="STRING" id="1173061.A0A0J9X8Y6"/>
<dbReference type="EMBL" id="CCBN010000005">
    <property type="protein sequence ID" value="CDO53706.1"/>
    <property type="molecule type" value="Genomic_DNA"/>
</dbReference>
<evidence type="ECO:0000256" key="8">
    <source>
        <dbReference type="ARBA" id="ARBA00023157"/>
    </source>
</evidence>
<dbReference type="PIRSF" id="PIRSF017016">
    <property type="entry name" value="NDUA8"/>
    <property type="match status" value="1"/>
</dbReference>
<organism evidence="10 12">
    <name type="scientific">Geotrichum candidum</name>
    <name type="common">Oospora lactis</name>
    <name type="synonym">Dipodascus geotrichum</name>
    <dbReference type="NCBI Taxonomy" id="1173061"/>
    <lineage>
        <taxon>Eukaryota</taxon>
        <taxon>Fungi</taxon>
        <taxon>Dikarya</taxon>
        <taxon>Ascomycota</taxon>
        <taxon>Saccharomycotina</taxon>
        <taxon>Dipodascomycetes</taxon>
        <taxon>Dipodascales</taxon>
        <taxon>Dipodascaceae</taxon>
        <taxon>Geotrichum</taxon>
    </lineage>
</organism>
<keyword evidence="12" id="KW-1185">Reference proteome</keyword>
<dbReference type="PROSITE" id="PS51808">
    <property type="entry name" value="CHCH"/>
    <property type="match status" value="1"/>
</dbReference>
<dbReference type="Proteomes" id="UP000750522">
    <property type="component" value="Unassembled WGS sequence"/>
</dbReference>
<reference evidence="11" key="2">
    <citation type="journal article" date="2020" name="Front. Microbiol.">
        <title>Phenotypic and Genetic Characterization of the Cheese Ripening Yeast Geotrichum candidum.</title>
        <authorList>
            <person name="Perkins V."/>
            <person name="Vignola S."/>
            <person name="Lessard M.H."/>
            <person name="Plante P.L."/>
            <person name="Corbeil J."/>
            <person name="Dugat-Bony E."/>
            <person name="Frenette M."/>
            <person name="Labrie S."/>
        </authorList>
    </citation>
    <scope>NUCLEOTIDE SEQUENCE</scope>
    <source>
        <strain evidence="11">LMA-70</strain>
    </source>
</reference>
<evidence type="ECO:0000256" key="1">
    <source>
        <dbReference type="ARBA" id="ARBA00003195"/>
    </source>
</evidence>
<keyword evidence="7 9" id="KW-0496">Mitochondrion</keyword>
<keyword evidence="5" id="KW-0677">Repeat</keyword>
<accession>A0A0J9X8Y6</accession>
<evidence type="ECO:0000256" key="7">
    <source>
        <dbReference type="ARBA" id="ARBA00023128"/>
    </source>
</evidence>
<comment type="similarity">
    <text evidence="2 9">Belongs to the complex I NDUFA8 subunit family.</text>
</comment>
<dbReference type="GO" id="GO:0005743">
    <property type="term" value="C:mitochondrial inner membrane"/>
    <property type="evidence" value="ECO:0007669"/>
    <property type="project" value="UniProtKB-SubCell"/>
</dbReference>
<evidence type="ECO:0000256" key="6">
    <source>
        <dbReference type="ARBA" id="ARBA00022982"/>
    </source>
</evidence>
<reference evidence="10 12" key="1">
    <citation type="submission" date="2014-03" db="EMBL/GenBank/DDBJ databases">
        <authorList>
            <person name="Casaregola S."/>
        </authorList>
    </citation>
    <scope>NUCLEOTIDE SEQUENCE [LARGE SCALE GENOMIC DNA]</scope>
    <source>
        <strain evidence="10 12">CLIB 918</strain>
    </source>
</reference>
<evidence type="ECO:0000313" key="10">
    <source>
        <dbReference type="EMBL" id="CDO53706.1"/>
    </source>
</evidence>
<comment type="subcellular location">
    <subcellularLocation>
        <location evidence="9">Mitochondrion inner membrane</location>
    </subcellularLocation>
</comment>
<dbReference type="SMR" id="A0A0J9X8Y6"/>
<dbReference type="PANTHER" id="PTHR13344">
    <property type="entry name" value="NADH-UBIQUINONE OXIDOREDUCTASE"/>
    <property type="match status" value="1"/>
</dbReference>
<evidence type="ECO:0000256" key="3">
    <source>
        <dbReference type="ARBA" id="ARBA00022448"/>
    </source>
</evidence>
<evidence type="ECO:0000256" key="9">
    <source>
        <dbReference type="PIRNR" id="PIRNR017016"/>
    </source>
</evidence>
<keyword evidence="8" id="KW-1015">Disulfide bond</keyword>
<evidence type="ECO:0000256" key="5">
    <source>
        <dbReference type="ARBA" id="ARBA00022737"/>
    </source>
</evidence>
<dbReference type="Proteomes" id="UP000242525">
    <property type="component" value="Unassembled WGS sequence"/>
</dbReference>
<proteinExistence type="inferred from homology"/>
<evidence type="ECO:0000313" key="11">
    <source>
        <dbReference type="EMBL" id="KAF5101211.1"/>
    </source>
</evidence>
<evidence type="ECO:0000256" key="4">
    <source>
        <dbReference type="ARBA" id="ARBA00022660"/>
    </source>
</evidence>
<dbReference type="EMBL" id="QQZK01000039">
    <property type="protein sequence ID" value="KAF5101211.1"/>
    <property type="molecule type" value="Genomic_DNA"/>
</dbReference>
<keyword evidence="3 9" id="KW-0813">Transport</keyword>
<comment type="function">
    <text evidence="1 9">Accessory subunit of the mitochondrial membrane respiratory chain NADH dehydrogenase (Complex I), that is believed not to be involved in catalysis. Complex I functions in the transfer of electrons from NADH to the respiratory chain. The immediate electron acceptor for the enzyme is believed to be ubiquinone.</text>
</comment>
<gene>
    <name evidence="10" type="ORF">BN980_GECA05s05884g</name>
    <name evidence="11" type="ORF">DV451_002255</name>
</gene>
<comment type="caution">
    <text evidence="10">The sequence shown here is derived from an EMBL/GenBank/DDBJ whole genome shotgun (WGS) entry which is preliminary data.</text>
</comment>
<keyword evidence="9" id="KW-0472">Membrane</keyword>
<dbReference type="GO" id="GO:0006120">
    <property type="term" value="P:mitochondrial electron transport, NADH to ubiquinone"/>
    <property type="evidence" value="ECO:0007669"/>
    <property type="project" value="InterPro"/>
</dbReference>
<evidence type="ECO:0000313" key="12">
    <source>
        <dbReference type="Proteomes" id="UP000242525"/>
    </source>
</evidence>
<dbReference type="OrthoDB" id="276296at2759"/>
<evidence type="ECO:0000256" key="2">
    <source>
        <dbReference type="ARBA" id="ARBA00010705"/>
    </source>
</evidence>